<keyword evidence="5" id="KW-0274">FAD</keyword>
<comment type="similarity">
    <text evidence="3">Belongs to the paxM FAD-dependent monooxygenase family.</text>
</comment>
<comment type="cofactor">
    <cofactor evidence="1">
        <name>FAD</name>
        <dbReference type="ChEBI" id="CHEBI:57692"/>
    </cofactor>
</comment>
<evidence type="ECO:0000256" key="6">
    <source>
        <dbReference type="ARBA" id="ARBA00023002"/>
    </source>
</evidence>
<dbReference type="PRINTS" id="PR00420">
    <property type="entry name" value="RNGMNOXGNASE"/>
</dbReference>
<evidence type="ECO:0000256" key="2">
    <source>
        <dbReference type="ARBA" id="ARBA00005179"/>
    </source>
</evidence>
<evidence type="ECO:0000256" key="5">
    <source>
        <dbReference type="ARBA" id="ARBA00022827"/>
    </source>
</evidence>
<name>A0A1G4B136_9PEZI</name>
<dbReference type="AlphaFoldDB" id="A0A1G4B136"/>
<evidence type="ECO:0000313" key="10">
    <source>
        <dbReference type="Proteomes" id="UP000176998"/>
    </source>
</evidence>
<dbReference type="PANTHER" id="PTHR47178">
    <property type="entry name" value="MONOOXYGENASE, FAD-BINDING"/>
    <property type="match status" value="1"/>
</dbReference>
<sequence>MTNKTILIIGGGIAGLTVARVLKQRGIPCIVFERSALYTTQGYAITVRDWAFNPLLAALDDVPVETFQKQVAVDRLLGGSGWVDLTIRANETGKSLFNPEPPRTGDEAVLFRANRSVLLNWLALGVEVRHGHKLTAVRGQPGNVTAVFESGEEVTGSMIVAADGVHSSVRNCLLPDLKAQLLPVVLFHGKRRMDTTSWRQIWAPHVGESTIAAGVGHNFNTFVTVANSTGPEAIDLDWTYSRVQQGEKDPLWMPDQPGMIKVPQHLLKEIRAKDLAPPFSALIDADAIKKDKVHNWRIWAVQATRGDLDKAAETGVVFVGDAVHAMPIFGGEGGNHAILDGVGLATLVAGRICGASLTAGDVEAVIREFNDCAHQRGQAAVKRCTQRFSQFHQSIGKWKKVAEMASTV</sequence>
<evidence type="ECO:0000256" key="4">
    <source>
        <dbReference type="ARBA" id="ARBA00022630"/>
    </source>
</evidence>
<organism evidence="9 10">
    <name type="scientific">Colletotrichum orchidophilum</name>
    <dbReference type="NCBI Taxonomy" id="1209926"/>
    <lineage>
        <taxon>Eukaryota</taxon>
        <taxon>Fungi</taxon>
        <taxon>Dikarya</taxon>
        <taxon>Ascomycota</taxon>
        <taxon>Pezizomycotina</taxon>
        <taxon>Sordariomycetes</taxon>
        <taxon>Hypocreomycetidae</taxon>
        <taxon>Glomerellales</taxon>
        <taxon>Glomerellaceae</taxon>
        <taxon>Colletotrichum</taxon>
    </lineage>
</organism>
<dbReference type="GO" id="GO:0004497">
    <property type="term" value="F:monooxygenase activity"/>
    <property type="evidence" value="ECO:0007669"/>
    <property type="project" value="UniProtKB-KW"/>
</dbReference>
<keyword evidence="4" id="KW-0285">Flavoprotein</keyword>
<keyword evidence="6" id="KW-0560">Oxidoreductase</keyword>
<gene>
    <name evidence="9" type="ORF">CORC01_09710</name>
</gene>
<dbReference type="Gene3D" id="3.50.50.60">
    <property type="entry name" value="FAD/NAD(P)-binding domain"/>
    <property type="match status" value="1"/>
</dbReference>
<keyword evidence="10" id="KW-1185">Reference proteome</keyword>
<evidence type="ECO:0000313" key="9">
    <source>
        <dbReference type="EMBL" id="OHE95053.1"/>
    </source>
</evidence>
<dbReference type="GO" id="GO:0071949">
    <property type="term" value="F:FAD binding"/>
    <property type="evidence" value="ECO:0007669"/>
    <property type="project" value="InterPro"/>
</dbReference>
<dbReference type="Proteomes" id="UP000176998">
    <property type="component" value="Unassembled WGS sequence"/>
</dbReference>
<dbReference type="Pfam" id="PF13450">
    <property type="entry name" value="NAD_binding_8"/>
    <property type="match status" value="1"/>
</dbReference>
<dbReference type="OrthoDB" id="2431938at2759"/>
<dbReference type="InterPro" id="IPR036188">
    <property type="entry name" value="FAD/NAD-bd_sf"/>
</dbReference>
<evidence type="ECO:0000256" key="1">
    <source>
        <dbReference type="ARBA" id="ARBA00001974"/>
    </source>
</evidence>
<dbReference type="PANTHER" id="PTHR47178:SF4">
    <property type="entry name" value="FAD-DEPENDENT MONOOXYGENASE APTC"/>
    <property type="match status" value="1"/>
</dbReference>
<dbReference type="STRING" id="1209926.A0A1G4B136"/>
<comment type="pathway">
    <text evidence="2">Secondary metabolite biosynthesis.</text>
</comment>
<dbReference type="GeneID" id="34562849"/>
<keyword evidence="7" id="KW-0503">Monooxygenase</keyword>
<dbReference type="RefSeq" id="XP_022472215.1">
    <property type="nucleotide sequence ID" value="XM_022621339.1"/>
</dbReference>
<dbReference type="Pfam" id="PF01494">
    <property type="entry name" value="FAD_binding_3"/>
    <property type="match status" value="1"/>
</dbReference>
<protein>
    <recommendedName>
        <fullName evidence="8">FAD-binding domain-containing protein</fullName>
    </recommendedName>
</protein>
<dbReference type="InterPro" id="IPR002938">
    <property type="entry name" value="FAD-bd"/>
</dbReference>
<evidence type="ECO:0000256" key="7">
    <source>
        <dbReference type="ARBA" id="ARBA00023033"/>
    </source>
</evidence>
<reference evidence="9 10" key="1">
    <citation type="submission" date="2016-09" db="EMBL/GenBank/DDBJ databases">
        <authorList>
            <person name="Capua I."/>
            <person name="De Benedictis P."/>
            <person name="Joannis T."/>
            <person name="Lombin L.H."/>
            <person name="Cattoli G."/>
        </authorList>
    </citation>
    <scope>NUCLEOTIDE SEQUENCE [LARGE SCALE GENOMIC DNA]</scope>
    <source>
        <strain evidence="9 10">IMI 309357</strain>
    </source>
</reference>
<evidence type="ECO:0000256" key="3">
    <source>
        <dbReference type="ARBA" id="ARBA00007992"/>
    </source>
</evidence>
<dbReference type="SUPFAM" id="SSF51905">
    <property type="entry name" value="FAD/NAD(P)-binding domain"/>
    <property type="match status" value="1"/>
</dbReference>
<evidence type="ECO:0000259" key="8">
    <source>
        <dbReference type="Pfam" id="PF01494"/>
    </source>
</evidence>
<comment type="caution">
    <text evidence="9">The sequence shown here is derived from an EMBL/GenBank/DDBJ whole genome shotgun (WGS) entry which is preliminary data.</text>
</comment>
<accession>A0A1G4B136</accession>
<proteinExistence type="inferred from homology"/>
<dbReference type="EMBL" id="MJBS01000089">
    <property type="protein sequence ID" value="OHE95053.1"/>
    <property type="molecule type" value="Genomic_DNA"/>
</dbReference>
<feature type="domain" description="FAD-binding" evidence="8">
    <location>
        <begin position="292"/>
        <end position="354"/>
    </location>
</feature>